<comment type="similarity">
    <text evidence="8">Belongs to the tRNA(Ile)-lysidine synthase family.</text>
</comment>
<dbReference type="GO" id="GO:0005524">
    <property type="term" value="F:ATP binding"/>
    <property type="evidence" value="ECO:0007669"/>
    <property type="project" value="UniProtKB-UniRule"/>
</dbReference>
<dbReference type="InterPro" id="IPR012796">
    <property type="entry name" value="Lysidine-tRNA-synth_C"/>
</dbReference>
<dbReference type="Proteomes" id="UP000031366">
    <property type="component" value="Unassembled WGS sequence"/>
</dbReference>
<feature type="domain" description="Lysidine-tRNA(Ile) synthetase C-terminal" evidence="9">
    <location>
        <begin position="382"/>
        <end position="454"/>
    </location>
</feature>
<evidence type="ECO:0000313" key="11">
    <source>
        <dbReference type="Proteomes" id="UP000031366"/>
    </source>
</evidence>
<keyword evidence="11" id="KW-1185">Reference proteome</keyword>
<evidence type="ECO:0000256" key="4">
    <source>
        <dbReference type="ARBA" id="ARBA00022694"/>
    </source>
</evidence>
<evidence type="ECO:0000256" key="2">
    <source>
        <dbReference type="ARBA" id="ARBA00022490"/>
    </source>
</evidence>
<evidence type="ECO:0000259" key="9">
    <source>
        <dbReference type="SMART" id="SM00977"/>
    </source>
</evidence>
<keyword evidence="2 8" id="KW-0963">Cytoplasm</keyword>
<dbReference type="InterPro" id="IPR020825">
    <property type="entry name" value="Phe-tRNA_synthase-like_B3/B4"/>
</dbReference>
<organism evidence="10 11">
    <name type="scientific">Clostridium argentinense CDC 2741</name>
    <dbReference type="NCBI Taxonomy" id="1418104"/>
    <lineage>
        <taxon>Bacteria</taxon>
        <taxon>Bacillati</taxon>
        <taxon>Bacillota</taxon>
        <taxon>Clostridia</taxon>
        <taxon>Eubacteriales</taxon>
        <taxon>Clostridiaceae</taxon>
        <taxon>Clostridium</taxon>
    </lineage>
</organism>
<dbReference type="SMART" id="SM00977">
    <property type="entry name" value="TilS_C"/>
    <property type="match status" value="1"/>
</dbReference>
<evidence type="ECO:0000256" key="1">
    <source>
        <dbReference type="ARBA" id="ARBA00004496"/>
    </source>
</evidence>
<evidence type="ECO:0000256" key="7">
    <source>
        <dbReference type="ARBA" id="ARBA00048539"/>
    </source>
</evidence>
<dbReference type="RefSeq" id="WP_039634393.1">
    <property type="nucleotide sequence ID" value="NZ_AYSO01000018.1"/>
</dbReference>
<dbReference type="EC" id="6.3.4.19" evidence="8"/>
<gene>
    <name evidence="8 10" type="primary">tilS</name>
    <name evidence="10" type="ORF">U732_2192</name>
</gene>
<comment type="subcellular location">
    <subcellularLocation>
        <location evidence="1 8">Cytoplasm</location>
    </subcellularLocation>
</comment>
<dbReference type="InterPro" id="IPR012094">
    <property type="entry name" value="tRNA_Ile_lys_synt"/>
</dbReference>
<comment type="catalytic activity">
    <reaction evidence="7 8">
        <text>cytidine(34) in tRNA(Ile2) + L-lysine + ATP = lysidine(34) in tRNA(Ile2) + AMP + diphosphate + H(+)</text>
        <dbReference type="Rhea" id="RHEA:43744"/>
        <dbReference type="Rhea" id="RHEA-COMP:10625"/>
        <dbReference type="Rhea" id="RHEA-COMP:10670"/>
        <dbReference type="ChEBI" id="CHEBI:15378"/>
        <dbReference type="ChEBI" id="CHEBI:30616"/>
        <dbReference type="ChEBI" id="CHEBI:32551"/>
        <dbReference type="ChEBI" id="CHEBI:33019"/>
        <dbReference type="ChEBI" id="CHEBI:82748"/>
        <dbReference type="ChEBI" id="CHEBI:83665"/>
        <dbReference type="ChEBI" id="CHEBI:456215"/>
        <dbReference type="EC" id="6.3.4.19"/>
    </reaction>
</comment>
<keyword evidence="4 8" id="KW-0819">tRNA processing</keyword>
<dbReference type="InterPro" id="IPR011063">
    <property type="entry name" value="TilS/TtcA_N"/>
</dbReference>
<dbReference type="GO" id="GO:0032267">
    <property type="term" value="F:tRNA(Ile)-lysidine synthase activity"/>
    <property type="evidence" value="ECO:0007669"/>
    <property type="project" value="UniProtKB-EC"/>
</dbReference>
<dbReference type="Pfam" id="PF11734">
    <property type="entry name" value="TilS_C"/>
    <property type="match status" value="1"/>
</dbReference>
<dbReference type="SUPFAM" id="SSF82829">
    <property type="entry name" value="MesJ substrate recognition domain-like"/>
    <property type="match status" value="1"/>
</dbReference>
<dbReference type="GO" id="GO:0005737">
    <property type="term" value="C:cytoplasm"/>
    <property type="evidence" value="ECO:0007669"/>
    <property type="project" value="UniProtKB-SubCell"/>
</dbReference>
<name>A0A0C1R5J2_9CLOT</name>
<dbReference type="NCBIfam" id="TIGR02433">
    <property type="entry name" value="lysidine_TilS_C"/>
    <property type="match status" value="1"/>
</dbReference>
<keyword evidence="5 8" id="KW-0547">Nucleotide-binding</keyword>
<comment type="caution">
    <text evidence="10">The sequence shown here is derived from an EMBL/GenBank/DDBJ whole genome shotgun (WGS) entry which is preliminary data.</text>
</comment>
<accession>A0A0C1R5J2</accession>
<comment type="function">
    <text evidence="8">Ligates lysine onto the cytidine present at position 34 of the AUA codon-specific tRNA(Ile) that contains the anticodon CAU, in an ATP-dependent manner. Cytidine is converted to lysidine, thus changing the amino acid specificity of the tRNA from methionine to isoleucine.</text>
</comment>
<reference evidence="10 11" key="1">
    <citation type="journal article" date="2015" name="Infect. Genet. Evol.">
        <title>Genomic sequences of six botulinum neurotoxin-producing strains representing three clostridial species illustrate the mobility and diversity of botulinum neurotoxin genes.</title>
        <authorList>
            <person name="Smith T.J."/>
            <person name="Hill K.K."/>
            <person name="Xie G."/>
            <person name="Foley B.T."/>
            <person name="Williamson C.H."/>
            <person name="Foster J.T."/>
            <person name="Johnson S.L."/>
            <person name="Chertkov O."/>
            <person name="Teshima H."/>
            <person name="Gibbons H.S."/>
            <person name="Johnsky L.A."/>
            <person name="Karavis M.A."/>
            <person name="Smith L.A."/>
        </authorList>
    </citation>
    <scope>NUCLEOTIDE SEQUENCE [LARGE SCALE GENOMIC DNA]</scope>
    <source>
        <strain evidence="10 11">CDC 2741</strain>
    </source>
</reference>
<dbReference type="HAMAP" id="MF_01161">
    <property type="entry name" value="tRNA_Ile_lys_synt"/>
    <property type="match status" value="1"/>
</dbReference>
<dbReference type="Gene3D" id="3.50.40.10">
    <property type="entry name" value="Phenylalanyl-trna Synthetase, Chain B, domain 3"/>
    <property type="match status" value="1"/>
</dbReference>
<proteinExistence type="inferred from homology"/>
<evidence type="ECO:0000256" key="6">
    <source>
        <dbReference type="ARBA" id="ARBA00022840"/>
    </source>
</evidence>
<dbReference type="SUPFAM" id="SSF52402">
    <property type="entry name" value="Adenine nucleotide alpha hydrolases-like"/>
    <property type="match status" value="1"/>
</dbReference>
<keyword evidence="3 8" id="KW-0436">Ligase</keyword>
<comment type="domain">
    <text evidence="8">The N-terminal region contains the highly conserved SGGXDS motif, predicted to be a P-loop motif involved in ATP binding.</text>
</comment>
<feature type="binding site" evidence="8">
    <location>
        <begin position="26"/>
        <end position="31"/>
    </location>
    <ligand>
        <name>ATP</name>
        <dbReference type="ChEBI" id="CHEBI:30616"/>
    </ligand>
</feature>
<sequence>MKNKVLKTIAENNMINDGDRIIIALSGGPDSITLLHILHTLKNKLNITIYAAHVNHLLRGKDAYKDEELCKKYCDELGILCFVKRVDINQLAKIKNISHELAGREARYEFFDELMKKYNCNKIAIAHNLNDQAETVLMRMMRGTGIEGLVGIRPVRNNIFIRPLIEITRNEIEKYCEENELPAAIDKTNFENIYARNKIRLELIPYMENNFNKDIIHTLNRMSNMIREDNDYLEEISDEIFKKYCYRKDDRVIIYKDAFKEHKAIITRVLRKAILQIKGDLYNIENSHIIDIIKLYNQNTGKTIMLPDSLMVDNVYKDIHIYKEIKNHNTNIYEVIPFNDEFYCEKLHTKIITKVLHKNNDVNLKDSDMIKYFDFDKVKDNIILRYRKDGDRFTSLGMKGSKKLKDLFIDLKVPRHERDIIPLICFGNEIGWIVGYRISEKFKVDNNTERILQICIER</sequence>
<dbReference type="Pfam" id="PF01171">
    <property type="entry name" value="ATP_bind_3"/>
    <property type="match status" value="1"/>
</dbReference>
<dbReference type="InterPro" id="IPR014729">
    <property type="entry name" value="Rossmann-like_a/b/a_fold"/>
</dbReference>
<evidence type="ECO:0000256" key="8">
    <source>
        <dbReference type="HAMAP-Rule" id="MF_01161"/>
    </source>
</evidence>
<dbReference type="STRING" id="29341.RSJ17_03255"/>
<dbReference type="EMBL" id="AYSO01000018">
    <property type="protein sequence ID" value="KIE45756.1"/>
    <property type="molecule type" value="Genomic_DNA"/>
</dbReference>
<dbReference type="Gene3D" id="3.40.50.620">
    <property type="entry name" value="HUPs"/>
    <property type="match status" value="1"/>
</dbReference>
<keyword evidence="6 8" id="KW-0067">ATP-binding</keyword>
<protein>
    <recommendedName>
        <fullName evidence="8">tRNA(Ile)-lysidine synthase</fullName>
        <ecNumber evidence="8">6.3.4.19</ecNumber>
    </recommendedName>
    <alternativeName>
        <fullName evidence="8">tRNA(Ile)-2-lysyl-cytidine synthase</fullName>
    </alternativeName>
    <alternativeName>
        <fullName evidence="8">tRNA(Ile)-lysidine synthetase</fullName>
    </alternativeName>
</protein>
<dbReference type="PANTHER" id="PTHR43033:SF1">
    <property type="entry name" value="TRNA(ILE)-LYSIDINE SYNTHASE-RELATED"/>
    <property type="match status" value="1"/>
</dbReference>
<dbReference type="Gene3D" id="1.20.59.20">
    <property type="match status" value="1"/>
</dbReference>
<dbReference type="SUPFAM" id="SSF56037">
    <property type="entry name" value="PheT/TilS domain"/>
    <property type="match status" value="1"/>
</dbReference>
<evidence type="ECO:0000256" key="5">
    <source>
        <dbReference type="ARBA" id="ARBA00022741"/>
    </source>
</evidence>
<dbReference type="AlphaFoldDB" id="A0A0C1R5J2"/>
<dbReference type="InterPro" id="IPR012795">
    <property type="entry name" value="tRNA_Ile_lys_synt_N"/>
</dbReference>
<dbReference type="CDD" id="cd01992">
    <property type="entry name" value="TilS_N"/>
    <property type="match status" value="1"/>
</dbReference>
<dbReference type="PANTHER" id="PTHR43033">
    <property type="entry name" value="TRNA(ILE)-LYSIDINE SYNTHASE-RELATED"/>
    <property type="match status" value="1"/>
</dbReference>
<evidence type="ECO:0000256" key="3">
    <source>
        <dbReference type="ARBA" id="ARBA00022598"/>
    </source>
</evidence>
<evidence type="ECO:0000313" key="10">
    <source>
        <dbReference type="EMBL" id="KIE45756.1"/>
    </source>
</evidence>
<dbReference type="GO" id="GO:0006400">
    <property type="term" value="P:tRNA modification"/>
    <property type="evidence" value="ECO:0007669"/>
    <property type="project" value="UniProtKB-UniRule"/>
</dbReference>
<dbReference type="NCBIfam" id="TIGR02432">
    <property type="entry name" value="lysidine_TilS_N"/>
    <property type="match status" value="1"/>
</dbReference>